<dbReference type="Pfam" id="PF19628">
    <property type="entry name" value="DUF6132"/>
    <property type="match status" value="1"/>
</dbReference>
<organism evidence="2 3">
    <name type="scientific">Bacteroides luti</name>
    <dbReference type="NCBI Taxonomy" id="1297750"/>
    <lineage>
        <taxon>Bacteria</taxon>
        <taxon>Pseudomonadati</taxon>
        <taxon>Bacteroidota</taxon>
        <taxon>Bacteroidia</taxon>
        <taxon>Bacteroidales</taxon>
        <taxon>Bacteroidaceae</taxon>
        <taxon>Bacteroides</taxon>
    </lineage>
</organism>
<keyword evidence="1" id="KW-0812">Transmembrane</keyword>
<keyword evidence="1" id="KW-1133">Transmembrane helix</keyword>
<evidence type="ECO:0000313" key="3">
    <source>
        <dbReference type="Proteomes" id="UP000184509"/>
    </source>
</evidence>
<dbReference type="OrthoDB" id="2062758at2"/>
<keyword evidence="1" id="KW-0472">Membrane</keyword>
<sequence length="69" mass="7564">MIKKVFTQYWLVLLGVVIGALGGYLYWLFIGCSSGSCPITSSPLLSSLWGAVMGGLLFSIFKREEKSNE</sequence>
<evidence type="ECO:0000256" key="1">
    <source>
        <dbReference type="SAM" id="Phobius"/>
    </source>
</evidence>
<name>A0A1M5AU52_9BACE</name>
<dbReference type="PROSITE" id="PS51257">
    <property type="entry name" value="PROKAR_LIPOPROTEIN"/>
    <property type="match status" value="1"/>
</dbReference>
<gene>
    <name evidence="2" type="ORF">SAMN05444405_10795</name>
</gene>
<dbReference type="Proteomes" id="UP000184509">
    <property type="component" value="Unassembled WGS sequence"/>
</dbReference>
<evidence type="ECO:0000313" key="2">
    <source>
        <dbReference type="EMBL" id="SHF33656.1"/>
    </source>
</evidence>
<dbReference type="STRING" id="1297750.SAMN05444405_10795"/>
<dbReference type="RefSeq" id="WP_073401116.1">
    <property type="nucleotide sequence ID" value="NZ_FQTV01000007.1"/>
</dbReference>
<dbReference type="EMBL" id="FQTV01000007">
    <property type="protein sequence ID" value="SHF33656.1"/>
    <property type="molecule type" value="Genomic_DNA"/>
</dbReference>
<accession>A0A1M5AU52</accession>
<protein>
    <submittedName>
        <fullName evidence="2">Uncharacterized protein</fullName>
    </submittedName>
</protein>
<dbReference type="AlphaFoldDB" id="A0A1M5AU52"/>
<proteinExistence type="predicted"/>
<dbReference type="InterPro" id="IPR045764">
    <property type="entry name" value="DUF6132"/>
</dbReference>
<feature type="transmembrane region" description="Helical" evidence="1">
    <location>
        <begin position="42"/>
        <end position="61"/>
    </location>
</feature>
<keyword evidence="3" id="KW-1185">Reference proteome</keyword>
<reference evidence="2 3" key="1">
    <citation type="submission" date="2016-11" db="EMBL/GenBank/DDBJ databases">
        <authorList>
            <person name="Jaros S."/>
            <person name="Januszkiewicz K."/>
            <person name="Wedrychowicz H."/>
        </authorList>
    </citation>
    <scope>NUCLEOTIDE SEQUENCE [LARGE SCALE GENOMIC DNA]</scope>
    <source>
        <strain evidence="2 3">DSM 26991</strain>
    </source>
</reference>
<feature type="transmembrane region" description="Helical" evidence="1">
    <location>
        <begin position="9"/>
        <end position="30"/>
    </location>
</feature>